<evidence type="ECO:0000256" key="3">
    <source>
        <dbReference type="ARBA" id="ARBA00023295"/>
    </source>
</evidence>
<organism evidence="7 8">
    <name type="scientific">Thecamonas trahens ATCC 50062</name>
    <dbReference type="NCBI Taxonomy" id="461836"/>
    <lineage>
        <taxon>Eukaryota</taxon>
        <taxon>Apusozoa</taxon>
        <taxon>Apusomonadida</taxon>
        <taxon>Apusomonadidae</taxon>
        <taxon>Thecamonas</taxon>
    </lineage>
</organism>
<reference evidence="7 8" key="1">
    <citation type="submission" date="2010-05" db="EMBL/GenBank/DDBJ databases">
        <title>The Genome Sequence of Thecamonas trahens ATCC 50062.</title>
        <authorList>
            <consortium name="The Broad Institute Genome Sequencing Platform"/>
            <person name="Russ C."/>
            <person name="Cuomo C."/>
            <person name="Shea T."/>
            <person name="Young S.K."/>
            <person name="Zeng Q."/>
            <person name="Koehrsen M."/>
            <person name="Haas B."/>
            <person name="Borodovsky M."/>
            <person name="Guigo R."/>
            <person name="Alvarado L."/>
            <person name="Berlin A."/>
            <person name="Bochicchio J."/>
            <person name="Borenstein D."/>
            <person name="Chapman S."/>
            <person name="Chen Z."/>
            <person name="Freedman E."/>
            <person name="Gellesch M."/>
            <person name="Goldberg J."/>
            <person name="Griggs A."/>
            <person name="Gujja S."/>
            <person name="Heilman E."/>
            <person name="Heiman D."/>
            <person name="Hepburn T."/>
            <person name="Howarth C."/>
            <person name="Jen D."/>
            <person name="Larson L."/>
            <person name="Mehta T."/>
            <person name="Park D."/>
            <person name="Pearson M."/>
            <person name="Roberts A."/>
            <person name="Saif S."/>
            <person name="Shenoy N."/>
            <person name="Sisk P."/>
            <person name="Stolte C."/>
            <person name="Sykes S."/>
            <person name="Thomson T."/>
            <person name="Walk T."/>
            <person name="White J."/>
            <person name="Yandava C."/>
            <person name="Burger G."/>
            <person name="Gray M.W."/>
            <person name="Holland P.W.H."/>
            <person name="King N."/>
            <person name="Lang F.B.F."/>
            <person name="Roger A.J."/>
            <person name="Ruiz-Trillo I."/>
            <person name="Lander E."/>
            <person name="Nusbaum C."/>
        </authorList>
    </citation>
    <scope>NUCLEOTIDE SEQUENCE [LARGE SCALE GENOMIC DNA]</scope>
    <source>
        <strain evidence="7 8">ATCC 50062</strain>
    </source>
</reference>
<dbReference type="AlphaFoldDB" id="A0A0L0DI98"/>
<sequence length="483" mass="53938">MLPQADAALVDGQNRTRIFHGVNAVMKIFPWVPNVEVFTLDDSLAEEDWLRLADWGFTAVRLGTMWPGLEWERGVYNTTYLDVLEEIVNGLGKHGIFTLLDAHADLFNRNFCGEFAPDWAVATDGDFLPFPQPIAASIKRNASTGYPELDDCLSRPFFEYYFTHAVSYAYQGLYDNHNGTLDSFFKDNPYVLGYELLNEPWAGDIYADPELLEFGVAGRKNLAPMYEKINAAIRSVDDEHLVFYEDAVSNQGHAGFDAPPGGAAYANRSVYSYHIYCAPTDKSGDPTHVVECNLVDDYFENVKMADVTRLGGGGYLTEMGAMLESPAAADALNHLLDLCDANLQSFNYWQYKPYHDLTTASQPFDESFYYPNGTLQANKIKVLSRTYAYATAGVPRDMMFDAETGAFKFVWDSWGHTIGLPTSIYLNEAMWYPHGYSVTFIPRDGASYSSPTRNHLDIVPASTFPDSSTLTVVITPNDSQVLA</sequence>
<dbReference type="InterPro" id="IPR017853">
    <property type="entry name" value="GH"/>
</dbReference>
<dbReference type="Proteomes" id="UP000054408">
    <property type="component" value="Unassembled WGS sequence"/>
</dbReference>
<dbReference type="Pfam" id="PF00150">
    <property type="entry name" value="Cellulase"/>
    <property type="match status" value="1"/>
</dbReference>
<comment type="similarity">
    <text evidence="1 4">Belongs to the glycosyl hydrolase 5 (cellulase A) family.</text>
</comment>
<evidence type="ECO:0000256" key="1">
    <source>
        <dbReference type="ARBA" id="ARBA00005641"/>
    </source>
</evidence>
<dbReference type="GO" id="GO:1901136">
    <property type="term" value="P:carbohydrate derivative catabolic process"/>
    <property type="evidence" value="ECO:0007669"/>
    <property type="project" value="UniProtKB-ARBA"/>
</dbReference>
<evidence type="ECO:0000256" key="2">
    <source>
        <dbReference type="ARBA" id="ARBA00022801"/>
    </source>
</evidence>
<dbReference type="InterPro" id="IPR013780">
    <property type="entry name" value="Glyco_hydro_b"/>
</dbReference>
<dbReference type="Pfam" id="PF18564">
    <property type="entry name" value="Glyco_hydro_5_C"/>
    <property type="match status" value="1"/>
</dbReference>
<feature type="domain" description="Glycoside hydrolase family 5 C-terminal" evidence="6">
    <location>
        <begin position="385"/>
        <end position="469"/>
    </location>
</feature>
<feature type="domain" description="Glycoside hydrolase family 5" evidence="5">
    <location>
        <begin position="51"/>
        <end position="353"/>
    </location>
</feature>
<dbReference type="PANTHER" id="PTHR31308">
    <property type="match status" value="1"/>
</dbReference>
<keyword evidence="2 4" id="KW-0378">Hydrolase</keyword>
<dbReference type="SUPFAM" id="SSF51445">
    <property type="entry name" value="(Trans)glycosidases"/>
    <property type="match status" value="1"/>
</dbReference>
<keyword evidence="3 4" id="KW-0326">Glycosidase</keyword>
<protein>
    <submittedName>
        <fullName evidence="7">Endoglycoceramidase</fullName>
    </submittedName>
</protein>
<dbReference type="GO" id="GO:0004553">
    <property type="term" value="F:hydrolase activity, hydrolyzing O-glycosyl compounds"/>
    <property type="evidence" value="ECO:0007669"/>
    <property type="project" value="InterPro"/>
</dbReference>
<evidence type="ECO:0000259" key="5">
    <source>
        <dbReference type="Pfam" id="PF00150"/>
    </source>
</evidence>
<dbReference type="GO" id="GO:0000272">
    <property type="term" value="P:polysaccharide catabolic process"/>
    <property type="evidence" value="ECO:0007669"/>
    <property type="project" value="InterPro"/>
</dbReference>
<dbReference type="PANTHER" id="PTHR31308:SF3">
    <property type="entry name" value="ENDOGLYCOCERAMIDASE"/>
    <property type="match status" value="1"/>
</dbReference>
<proteinExistence type="inferred from homology"/>
<evidence type="ECO:0000256" key="4">
    <source>
        <dbReference type="RuleBase" id="RU361153"/>
    </source>
</evidence>
<accession>A0A0L0DI98</accession>
<keyword evidence="8" id="KW-1185">Reference proteome</keyword>
<evidence type="ECO:0000313" key="7">
    <source>
        <dbReference type="EMBL" id="KNC51965.1"/>
    </source>
</evidence>
<evidence type="ECO:0000259" key="6">
    <source>
        <dbReference type="Pfam" id="PF18564"/>
    </source>
</evidence>
<dbReference type="InterPro" id="IPR041036">
    <property type="entry name" value="GH5_C"/>
</dbReference>
<dbReference type="OMA" id="WSLSYTS"/>
<dbReference type="Gene3D" id="3.20.20.80">
    <property type="entry name" value="Glycosidases"/>
    <property type="match status" value="1"/>
</dbReference>
<dbReference type="OrthoDB" id="1887033at2759"/>
<dbReference type="Gene3D" id="2.60.40.1180">
    <property type="entry name" value="Golgi alpha-mannosidase II"/>
    <property type="match status" value="1"/>
</dbReference>
<dbReference type="InterPro" id="IPR001547">
    <property type="entry name" value="Glyco_hydro_5"/>
</dbReference>
<evidence type="ECO:0000313" key="8">
    <source>
        <dbReference type="Proteomes" id="UP000054408"/>
    </source>
</evidence>
<dbReference type="GO" id="GO:0016042">
    <property type="term" value="P:lipid catabolic process"/>
    <property type="evidence" value="ECO:0007669"/>
    <property type="project" value="UniProtKB-ARBA"/>
</dbReference>
<dbReference type="EMBL" id="GL349471">
    <property type="protein sequence ID" value="KNC51965.1"/>
    <property type="molecule type" value="Genomic_DNA"/>
</dbReference>
<name>A0A0L0DI98_THETB</name>
<gene>
    <name evidence="7" type="ORF">AMSG_08212</name>
</gene>
<dbReference type="InterPro" id="IPR052066">
    <property type="entry name" value="Glycosphingolipid_Hydrolases"/>
</dbReference>
<dbReference type="RefSeq" id="XP_013755552.1">
    <property type="nucleotide sequence ID" value="XM_013900098.1"/>
</dbReference>
<dbReference type="GeneID" id="25566950"/>